<dbReference type="Proteomes" id="UP001303647">
    <property type="component" value="Unassembled WGS sequence"/>
</dbReference>
<reference evidence="7" key="1">
    <citation type="journal article" date="2023" name="Mol. Phylogenet. Evol.">
        <title>Genome-scale phylogeny and comparative genomics of the fungal order Sordariales.</title>
        <authorList>
            <person name="Hensen N."/>
            <person name="Bonometti L."/>
            <person name="Westerberg I."/>
            <person name="Brannstrom I.O."/>
            <person name="Guillou S."/>
            <person name="Cros-Aarteil S."/>
            <person name="Calhoun S."/>
            <person name="Haridas S."/>
            <person name="Kuo A."/>
            <person name="Mondo S."/>
            <person name="Pangilinan J."/>
            <person name="Riley R."/>
            <person name="LaButti K."/>
            <person name="Andreopoulos B."/>
            <person name="Lipzen A."/>
            <person name="Chen C."/>
            <person name="Yan M."/>
            <person name="Daum C."/>
            <person name="Ng V."/>
            <person name="Clum A."/>
            <person name="Steindorff A."/>
            <person name="Ohm R.A."/>
            <person name="Martin F."/>
            <person name="Silar P."/>
            <person name="Natvig D.O."/>
            <person name="Lalanne C."/>
            <person name="Gautier V."/>
            <person name="Ament-Velasquez S.L."/>
            <person name="Kruys A."/>
            <person name="Hutchinson M.I."/>
            <person name="Powell A.J."/>
            <person name="Barry K."/>
            <person name="Miller A.N."/>
            <person name="Grigoriev I.V."/>
            <person name="Debuchy R."/>
            <person name="Gladieux P."/>
            <person name="Hiltunen Thoren M."/>
            <person name="Johannesson H."/>
        </authorList>
    </citation>
    <scope>NUCLEOTIDE SEQUENCE</scope>
    <source>
        <strain evidence="7">CBS 359.72</strain>
    </source>
</reference>
<feature type="region of interest" description="Disordered" evidence="5">
    <location>
        <begin position="286"/>
        <end position="306"/>
    </location>
</feature>
<feature type="transmembrane region" description="Helical" evidence="6">
    <location>
        <begin position="341"/>
        <end position="366"/>
    </location>
</feature>
<dbReference type="GO" id="GO:0005886">
    <property type="term" value="C:plasma membrane"/>
    <property type="evidence" value="ECO:0007669"/>
    <property type="project" value="TreeGrafter"/>
</dbReference>
<feature type="transmembrane region" description="Helical" evidence="6">
    <location>
        <begin position="386"/>
        <end position="407"/>
    </location>
</feature>
<comment type="subcellular location">
    <subcellularLocation>
        <location evidence="1">Membrane</location>
        <topology evidence="1">Multi-pass membrane protein</topology>
    </subcellularLocation>
</comment>
<feature type="transmembrane region" description="Helical" evidence="6">
    <location>
        <begin position="450"/>
        <end position="474"/>
    </location>
</feature>
<comment type="caution">
    <text evidence="7">The sequence shown here is derived from an EMBL/GenBank/DDBJ whole genome shotgun (WGS) entry which is preliminary data.</text>
</comment>
<keyword evidence="2 6" id="KW-0812">Transmembrane</keyword>
<evidence type="ECO:0000313" key="7">
    <source>
        <dbReference type="EMBL" id="KAK4249459.1"/>
    </source>
</evidence>
<evidence type="ECO:0000256" key="4">
    <source>
        <dbReference type="ARBA" id="ARBA00023136"/>
    </source>
</evidence>
<accession>A0AAN7CW94</accession>
<reference evidence="7" key="2">
    <citation type="submission" date="2023-05" db="EMBL/GenBank/DDBJ databases">
        <authorList>
            <consortium name="Lawrence Berkeley National Laboratory"/>
            <person name="Steindorff A."/>
            <person name="Hensen N."/>
            <person name="Bonometti L."/>
            <person name="Westerberg I."/>
            <person name="Brannstrom I.O."/>
            <person name="Guillou S."/>
            <person name="Cros-Aarteil S."/>
            <person name="Calhoun S."/>
            <person name="Haridas S."/>
            <person name="Kuo A."/>
            <person name="Mondo S."/>
            <person name="Pangilinan J."/>
            <person name="Riley R."/>
            <person name="Labutti K."/>
            <person name="Andreopoulos B."/>
            <person name="Lipzen A."/>
            <person name="Chen C."/>
            <person name="Yanf M."/>
            <person name="Daum C."/>
            <person name="Ng V."/>
            <person name="Clum A."/>
            <person name="Ohm R."/>
            <person name="Martin F."/>
            <person name="Silar P."/>
            <person name="Natvig D."/>
            <person name="Lalanne C."/>
            <person name="Gautier V."/>
            <person name="Ament-Velasquez S.L."/>
            <person name="Kruys A."/>
            <person name="Hutchinson M.I."/>
            <person name="Powell A.J."/>
            <person name="Barry K."/>
            <person name="Miller A.N."/>
            <person name="Grigoriev I.V."/>
            <person name="Debuchy R."/>
            <person name="Gladieux P."/>
            <person name="Thoren M.H."/>
            <person name="Johannesson H."/>
        </authorList>
    </citation>
    <scope>NUCLEOTIDE SEQUENCE</scope>
    <source>
        <strain evidence="7">CBS 359.72</strain>
    </source>
</reference>
<keyword evidence="8" id="KW-1185">Reference proteome</keyword>
<feature type="transmembrane region" description="Helical" evidence="6">
    <location>
        <begin position="486"/>
        <end position="505"/>
    </location>
</feature>
<feature type="region of interest" description="Disordered" evidence="5">
    <location>
        <begin position="1"/>
        <end position="24"/>
    </location>
</feature>
<dbReference type="EMBL" id="MU857623">
    <property type="protein sequence ID" value="KAK4249459.1"/>
    <property type="molecule type" value="Genomic_DNA"/>
</dbReference>
<organism evidence="7 8">
    <name type="scientific">Corynascus novoguineensis</name>
    <dbReference type="NCBI Taxonomy" id="1126955"/>
    <lineage>
        <taxon>Eukaryota</taxon>
        <taxon>Fungi</taxon>
        <taxon>Dikarya</taxon>
        <taxon>Ascomycota</taxon>
        <taxon>Pezizomycotina</taxon>
        <taxon>Sordariomycetes</taxon>
        <taxon>Sordariomycetidae</taxon>
        <taxon>Sordariales</taxon>
        <taxon>Chaetomiaceae</taxon>
        <taxon>Corynascus</taxon>
    </lineage>
</organism>
<feature type="transmembrane region" description="Helical" evidence="6">
    <location>
        <begin position="145"/>
        <end position="162"/>
    </location>
</feature>
<dbReference type="Pfam" id="PF07690">
    <property type="entry name" value="MFS_1"/>
    <property type="match status" value="1"/>
</dbReference>
<feature type="transmembrane region" description="Helical" evidence="6">
    <location>
        <begin position="77"/>
        <end position="97"/>
    </location>
</feature>
<dbReference type="AlphaFoldDB" id="A0AAN7CW94"/>
<evidence type="ECO:0000256" key="6">
    <source>
        <dbReference type="SAM" id="Phobius"/>
    </source>
</evidence>
<feature type="transmembrane region" description="Helical" evidence="6">
    <location>
        <begin position="517"/>
        <end position="537"/>
    </location>
</feature>
<name>A0AAN7CW94_9PEZI</name>
<feature type="transmembrane region" description="Helical" evidence="6">
    <location>
        <begin position="233"/>
        <end position="253"/>
    </location>
</feature>
<dbReference type="PANTHER" id="PTHR23502">
    <property type="entry name" value="MAJOR FACILITATOR SUPERFAMILY"/>
    <property type="match status" value="1"/>
</dbReference>
<feature type="transmembrane region" description="Helical" evidence="6">
    <location>
        <begin position="205"/>
        <end position="227"/>
    </location>
</feature>
<feature type="transmembrane region" description="Helical" evidence="6">
    <location>
        <begin position="419"/>
        <end position="438"/>
    </location>
</feature>
<evidence type="ECO:0000256" key="5">
    <source>
        <dbReference type="SAM" id="MobiDB-lite"/>
    </source>
</evidence>
<keyword evidence="4 6" id="KW-0472">Membrane</keyword>
<dbReference type="PANTHER" id="PTHR23502:SF20">
    <property type="entry name" value="TRANSPORTER, PUTATIVE (AFU_ORTHOLOGUE AFUA_6G13880)-RELATED"/>
    <property type="match status" value="1"/>
</dbReference>
<feature type="transmembrane region" description="Helical" evidence="6">
    <location>
        <begin position="109"/>
        <end position="133"/>
    </location>
</feature>
<dbReference type="GO" id="GO:0022857">
    <property type="term" value="F:transmembrane transporter activity"/>
    <property type="evidence" value="ECO:0007669"/>
    <property type="project" value="InterPro"/>
</dbReference>
<dbReference type="SUPFAM" id="SSF103473">
    <property type="entry name" value="MFS general substrate transporter"/>
    <property type="match status" value="1"/>
</dbReference>
<evidence type="ECO:0000256" key="3">
    <source>
        <dbReference type="ARBA" id="ARBA00022989"/>
    </source>
</evidence>
<evidence type="ECO:0000313" key="8">
    <source>
        <dbReference type="Proteomes" id="UP001303647"/>
    </source>
</evidence>
<proteinExistence type="predicted"/>
<dbReference type="InterPro" id="IPR011701">
    <property type="entry name" value="MFS"/>
</dbReference>
<evidence type="ECO:0000256" key="2">
    <source>
        <dbReference type="ARBA" id="ARBA00022692"/>
    </source>
</evidence>
<keyword evidence="3 6" id="KW-1133">Transmembrane helix</keyword>
<dbReference type="InterPro" id="IPR036259">
    <property type="entry name" value="MFS_trans_sf"/>
</dbReference>
<evidence type="ECO:0000256" key="1">
    <source>
        <dbReference type="ARBA" id="ARBA00004141"/>
    </source>
</evidence>
<gene>
    <name evidence="7" type="ORF">C7999DRAFT_39442</name>
</gene>
<sequence length="557" mass="60111">MPLGILEDGKLEHVPGTSPLNELGRSDQDTELAAAGGGAVVDSRALKHDETGRVVLVPQPSDSPNDPYNWPRWKKEMFTVAIAYGCGCVGAVGPLPTPAIVPLAEQWGIPLQTFTLGCQGSCIAAISVGSLLCNTLAVKIGKRPIYVLTSIGLMVSCFWAAEAKSFGSLAAARALQGFCMAPMEALVPASISDIWFLHERGLRNAVFNLGVLGGINLASPIAGAVIQYGSFRIAFHVMGAAFALQLLLTILFMPESAYHRSGAVNIDTGAAALEVSDDNYEKDKAGLDHREVSSTPKASDRSPEPKKPWARELLPYDGYWDRTSFWRTLFRPFSLLASPMVCWATLLFTTCISWLVLISITLSQIFSAPPYNFSVAAVGASNVSSFVATLIATAVAGPLIDGIAKAMSKLNGGIFEPEFRLPIMVTYLIFTAAGFFAWGDSLYKQEPWPVPVIVCMGLINLGVQLGTSAVVTYVTDCHRQQAAEAFALMNFVKNMFAFGLTFYCNDWIAVQGVRNCFFVIGGITVAVTCTTVPMYVWGKKARSWTYRVSHAKGWKLG</sequence>
<protein>
    <submittedName>
        <fullName evidence="7">Major facilitator superfamily domain-containing protein</fullName>
    </submittedName>
</protein>
<dbReference type="Gene3D" id="1.20.1250.20">
    <property type="entry name" value="MFS general substrate transporter like domains"/>
    <property type="match status" value="1"/>
</dbReference>